<feature type="region of interest" description="Disordered" evidence="9">
    <location>
        <begin position="1"/>
        <end position="20"/>
    </location>
</feature>
<accession>A0ABY5H6T7</accession>
<evidence type="ECO:0000256" key="7">
    <source>
        <dbReference type="ARBA" id="ARBA00023136"/>
    </source>
</evidence>
<evidence type="ECO:0000256" key="2">
    <source>
        <dbReference type="ARBA" id="ARBA00009261"/>
    </source>
</evidence>
<feature type="transmembrane region" description="Helical" evidence="8">
    <location>
        <begin position="449"/>
        <end position="466"/>
    </location>
</feature>
<sequence>MPTQRRPLRSGEGRGRALGGVNSQTKEAAVEFITNLVNLVNGVVWGPPMLVAILGTGLFLMLRLKFMPLAKIGHGFKLMWQGRKKGDESSGEISPFQALMTCLAATVGTGNIAGVATAIFLGGPGALFWMWCTALVGMATKYCEVVLAVHYRETDDRQEHVGGPMYAIKNGLGAKWLWLGTAFAIFGGLAGFGIGNMVQVNSMAHALTDTFGVPSWVTGVVAMIFVGLVILGGIKRIGKVAASLVPTMAIAYVAAAIVVLVVHAEAIPAAFSLIFTHAFSPVSAAGGFAGAAVMAAIRFGVARGIFSNEAGLGTAGIAQAAGTTTSAVRSGMIGMLGTFIDTLIICSLTGLAIITSGVWTSGVSGAGLSAAAFEAGMPGFGGALLSIALVVFAFTTILGWSYYGEKCWEFLVGTKAIMPFRIIWVLAVPFGAVAQLDFAWLLADTLNGLMALPNLLSLLLLSPIVVKLTRDHFSNP</sequence>
<protein>
    <submittedName>
        <fullName evidence="10">Sodium:alanine symporter family protein</fullName>
    </submittedName>
</protein>
<dbReference type="PANTHER" id="PTHR30330">
    <property type="entry name" value="AGSS FAMILY TRANSPORTER, SODIUM-ALANINE"/>
    <property type="match status" value="1"/>
</dbReference>
<evidence type="ECO:0000256" key="1">
    <source>
        <dbReference type="ARBA" id="ARBA00004651"/>
    </source>
</evidence>
<feature type="transmembrane region" description="Helical" evidence="8">
    <location>
        <begin position="176"/>
        <end position="195"/>
    </location>
</feature>
<evidence type="ECO:0000256" key="8">
    <source>
        <dbReference type="RuleBase" id="RU363064"/>
    </source>
</evidence>
<evidence type="ECO:0000256" key="9">
    <source>
        <dbReference type="SAM" id="MobiDB-lite"/>
    </source>
</evidence>
<keyword evidence="6 8" id="KW-1133">Transmembrane helix</keyword>
<evidence type="ECO:0000256" key="3">
    <source>
        <dbReference type="ARBA" id="ARBA00022448"/>
    </source>
</evidence>
<gene>
    <name evidence="10" type="ORF">KDW96_00410</name>
</gene>
<dbReference type="NCBIfam" id="TIGR00835">
    <property type="entry name" value="agcS"/>
    <property type="match status" value="1"/>
</dbReference>
<evidence type="ECO:0000313" key="11">
    <source>
        <dbReference type="Proteomes" id="UP001059672"/>
    </source>
</evidence>
<comment type="similarity">
    <text evidence="2 8">Belongs to the alanine or glycine:cation symporter (AGCS) (TC 2.A.25) family.</text>
</comment>
<dbReference type="EMBL" id="CP073346">
    <property type="protein sequence ID" value="UTW07838.1"/>
    <property type="molecule type" value="Genomic_DNA"/>
</dbReference>
<organism evidence="10 11">
    <name type="scientific">Pseudomonas benzenivorans</name>
    <dbReference type="NCBI Taxonomy" id="556533"/>
    <lineage>
        <taxon>Bacteria</taxon>
        <taxon>Pseudomonadati</taxon>
        <taxon>Pseudomonadota</taxon>
        <taxon>Gammaproteobacteria</taxon>
        <taxon>Pseudomonadales</taxon>
        <taxon>Pseudomonadaceae</taxon>
        <taxon>Pseudomonas</taxon>
    </lineage>
</organism>
<dbReference type="PANTHER" id="PTHR30330:SF3">
    <property type="entry name" value="TRANSCRIPTIONAL REGULATOR, LRP FAMILY"/>
    <property type="match status" value="1"/>
</dbReference>
<dbReference type="Pfam" id="PF01235">
    <property type="entry name" value="Na_Ala_symp"/>
    <property type="match status" value="1"/>
</dbReference>
<dbReference type="Proteomes" id="UP001059672">
    <property type="component" value="Chromosome"/>
</dbReference>
<reference evidence="10" key="1">
    <citation type="submission" date="2021-04" db="EMBL/GenBank/DDBJ databases">
        <title>Oceanospirillales bacteria with DddD are important DMSP degraders in coastal seawater.</title>
        <authorList>
            <person name="Liu J."/>
        </authorList>
    </citation>
    <scope>NUCLEOTIDE SEQUENCE</scope>
    <source>
        <strain evidence="10">D13-4</strain>
    </source>
</reference>
<feature type="transmembrane region" description="Helical" evidence="8">
    <location>
        <begin position="98"/>
        <end position="122"/>
    </location>
</feature>
<feature type="transmembrane region" description="Helical" evidence="8">
    <location>
        <begin position="44"/>
        <end position="62"/>
    </location>
</feature>
<evidence type="ECO:0000256" key="4">
    <source>
        <dbReference type="ARBA" id="ARBA00022475"/>
    </source>
</evidence>
<keyword evidence="7 8" id="KW-0472">Membrane</keyword>
<evidence type="ECO:0000256" key="5">
    <source>
        <dbReference type="ARBA" id="ARBA00022692"/>
    </source>
</evidence>
<keyword evidence="8" id="KW-0769">Symport</keyword>
<keyword evidence="11" id="KW-1185">Reference proteome</keyword>
<feature type="transmembrane region" description="Helical" evidence="8">
    <location>
        <begin position="379"/>
        <end position="403"/>
    </location>
</feature>
<keyword evidence="5 8" id="KW-0812">Transmembrane</keyword>
<keyword evidence="3 8" id="KW-0813">Transport</keyword>
<feature type="transmembrane region" description="Helical" evidence="8">
    <location>
        <begin position="241"/>
        <end position="262"/>
    </location>
</feature>
<keyword evidence="8" id="KW-0997">Cell inner membrane</keyword>
<name>A0ABY5H6T7_9PSED</name>
<feature type="transmembrane region" description="Helical" evidence="8">
    <location>
        <begin position="274"/>
        <end position="297"/>
    </location>
</feature>
<keyword evidence="4" id="KW-1003">Cell membrane</keyword>
<feature type="transmembrane region" description="Helical" evidence="8">
    <location>
        <begin position="339"/>
        <end position="359"/>
    </location>
</feature>
<evidence type="ECO:0000313" key="10">
    <source>
        <dbReference type="EMBL" id="UTW07838.1"/>
    </source>
</evidence>
<feature type="transmembrane region" description="Helical" evidence="8">
    <location>
        <begin position="215"/>
        <end position="234"/>
    </location>
</feature>
<dbReference type="Gene3D" id="1.20.1740.10">
    <property type="entry name" value="Amino acid/polyamine transporter I"/>
    <property type="match status" value="1"/>
</dbReference>
<dbReference type="InterPro" id="IPR001463">
    <property type="entry name" value="Na/Ala_symport"/>
</dbReference>
<proteinExistence type="inferred from homology"/>
<dbReference type="PRINTS" id="PR00175">
    <property type="entry name" value="NAALASMPORT"/>
</dbReference>
<feature type="transmembrane region" description="Helical" evidence="8">
    <location>
        <begin position="423"/>
        <end position="443"/>
    </location>
</feature>
<comment type="subcellular location">
    <subcellularLocation>
        <location evidence="8">Cell inner membrane</location>
        <topology evidence="8">Multi-pass membrane protein</topology>
    </subcellularLocation>
    <subcellularLocation>
        <location evidence="1">Cell membrane</location>
        <topology evidence="1">Multi-pass membrane protein</topology>
    </subcellularLocation>
</comment>
<evidence type="ECO:0000256" key="6">
    <source>
        <dbReference type="ARBA" id="ARBA00022989"/>
    </source>
</evidence>